<evidence type="ECO:0000256" key="3">
    <source>
        <dbReference type="ARBA" id="ARBA00022448"/>
    </source>
</evidence>
<gene>
    <name evidence="11" type="ORF">MNBD_CHLOROFLEXI01-2148</name>
</gene>
<comment type="subcellular location">
    <subcellularLocation>
        <location evidence="1">Cell membrane</location>
        <topology evidence="1">Multi-pass membrane protein</topology>
    </subcellularLocation>
</comment>
<evidence type="ECO:0000256" key="2">
    <source>
        <dbReference type="ARBA" id="ARBA00009047"/>
    </source>
</evidence>
<protein>
    <submittedName>
        <fullName evidence="11">Maltodextrin ABC transporter, permease protein MdxG</fullName>
    </submittedName>
</protein>
<feature type="domain" description="ABC transmembrane type-1" evidence="10">
    <location>
        <begin position="92"/>
        <end position="290"/>
    </location>
</feature>
<feature type="transmembrane region" description="Helical" evidence="9">
    <location>
        <begin position="129"/>
        <end position="151"/>
    </location>
</feature>
<evidence type="ECO:0000256" key="7">
    <source>
        <dbReference type="ARBA" id="ARBA00022989"/>
    </source>
</evidence>
<keyword evidence="8 9" id="KW-0472">Membrane</keyword>
<feature type="transmembrane region" description="Helical" evidence="9">
    <location>
        <begin position="272"/>
        <end position="290"/>
    </location>
</feature>
<reference evidence="11" key="1">
    <citation type="submission" date="2018-06" db="EMBL/GenBank/DDBJ databases">
        <authorList>
            <person name="Zhirakovskaya E."/>
        </authorList>
    </citation>
    <scope>NUCLEOTIDE SEQUENCE</scope>
</reference>
<feature type="transmembrane region" description="Helical" evidence="9">
    <location>
        <begin position="30"/>
        <end position="52"/>
    </location>
</feature>
<feature type="transmembrane region" description="Helical" evidence="9">
    <location>
        <begin position="96"/>
        <end position="117"/>
    </location>
</feature>
<dbReference type="PANTHER" id="PTHR32243">
    <property type="entry name" value="MALTOSE TRANSPORT SYSTEM PERMEASE-RELATED"/>
    <property type="match status" value="1"/>
</dbReference>
<dbReference type="PROSITE" id="PS50928">
    <property type="entry name" value="ABC_TM1"/>
    <property type="match status" value="1"/>
</dbReference>
<keyword evidence="7 9" id="KW-1133">Transmembrane helix</keyword>
<dbReference type="EMBL" id="UOEU01001045">
    <property type="protein sequence ID" value="VAW43206.1"/>
    <property type="molecule type" value="Genomic_DNA"/>
</dbReference>
<evidence type="ECO:0000256" key="9">
    <source>
        <dbReference type="SAM" id="Phobius"/>
    </source>
</evidence>
<dbReference type="GO" id="GO:0042956">
    <property type="term" value="P:maltodextrin transmembrane transport"/>
    <property type="evidence" value="ECO:0007669"/>
    <property type="project" value="TreeGrafter"/>
</dbReference>
<dbReference type="AlphaFoldDB" id="A0A3B0WFB1"/>
<name>A0A3B0WFB1_9ZZZZ</name>
<sequence length="305" mass="33831">MSNISVSNKKSGGFMHQVRESRTFQKKLSVIIRLIIAVFLIIFAIFPVVWIISASFNPIATLANQKLIPENAGWGNYTSLLTSDIFPYWRWFWNSIKISSISTVLSVSITTVAAFAFSRFRFQGRQNMLKLILLIQVFPGLLAIVAIFLMISDVGDVIPMFGLDTHAGLILVYMGGAMGINIWLMKGFFDTIPRAIDESAMVDGASHWYIFTRLLLPLMRPILVVIGILSFIGTYGDFVLARVLLKSTDQYTLMVGLQIFTSGQFAQKWGEFTAGALIGALPIMIIYLLLQDQIVGGLTQGSVKG</sequence>
<dbReference type="Gene3D" id="1.10.3720.10">
    <property type="entry name" value="MetI-like"/>
    <property type="match status" value="1"/>
</dbReference>
<proteinExistence type="inferred from homology"/>
<dbReference type="InterPro" id="IPR035906">
    <property type="entry name" value="MetI-like_sf"/>
</dbReference>
<evidence type="ECO:0000256" key="5">
    <source>
        <dbReference type="ARBA" id="ARBA00022597"/>
    </source>
</evidence>
<dbReference type="GO" id="GO:0015423">
    <property type="term" value="F:ABC-type maltose transporter activity"/>
    <property type="evidence" value="ECO:0007669"/>
    <property type="project" value="TreeGrafter"/>
</dbReference>
<dbReference type="InterPro" id="IPR000515">
    <property type="entry name" value="MetI-like"/>
</dbReference>
<evidence type="ECO:0000259" key="10">
    <source>
        <dbReference type="PROSITE" id="PS50928"/>
    </source>
</evidence>
<dbReference type="SUPFAM" id="SSF161098">
    <property type="entry name" value="MetI-like"/>
    <property type="match status" value="1"/>
</dbReference>
<keyword evidence="3" id="KW-0813">Transport</keyword>
<feature type="transmembrane region" description="Helical" evidence="9">
    <location>
        <begin position="222"/>
        <end position="245"/>
    </location>
</feature>
<dbReference type="PANTHER" id="PTHR32243:SF50">
    <property type="entry name" value="MALTOSE_MALTODEXTRIN TRANSPORT SYSTEM PERMEASE PROTEIN MALG"/>
    <property type="match status" value="1"/>
</dbReference>
<feature type="transmembrane region" description="Helical" evidence="9">
    <location>
        <begin position="163"/>
        <end position="184"/>
    </location>
</feature>
<evidence type="ECO:0000256" key="6">
    <source>
        <dbReference type="ARBA" id="ARBA00022692"/>
    </source>
</evidence>
<keyword evidence="5" id="KW-0762">Sugar transport</keyword>
<organism evidence="11">
    <name type="scientific">hydrothermal vent metagenome</name>
    <dbReference type="NCBI Taxonomy" id="652676"/>
    <lineage>
        <taxon>unclassified sequences</taxon>
        <taxon>metagenomes</taxon>
        <taxon>ecological metagenomes</taxon>
    </lineage>
</organism>
<comment type="similarity">
    <text evidence="2">Belongs to the binding-protein-dependent transport system permease family. MalFG subfamily.</text>
</comment>
<dbReference type="CDD" id="cd06261">
    <property type="entry name" value="TM_PBP2"/>
    <property type="match status" value="1"/>
</dbReference>
<evidence type="ECO:0000256" key="4">
    <source>
        <dbReference type="ARBA" id="ARBA00022475"/>
    </source>
</evidence>
<accession>A0A3B0WFB1</accession>
<keyword evidence="6 9" id="KW-0812">Transmembrane</keyword>
<dbReference type="InterPro" id="IPR050901">
    <property type="entry name" value="BP-dep_ABC_trans_perm"/>
</dbReference>
<evidence type="ECO:0000256" key="1">
    <source>
        <dbReference type="ARBA" id="ARBA00004651"/>
    </source>
</evidence>
<evidence type="ECO:0000256" key="8">
    <source>
        <dbReference type="ARBA" id="ARBA00023136"/>
    </source>
</evidence>
<evidence type="ECO:0000313" key="11">
    <source>
        <dbReference type="EMBL" id="VAW43206.1"/>
    </source>
</evidence>
<dbReference type="Pfam" id="PF00528">
    <property type="entry name" value="BPD_transp_1"/>
    <property type="match status" value="1"/>
</dbReference>
<dbReference type="GO" id="GO:0005886">
    <property type="term" value="C:plasma membrane"/>
    <property type="evidence" value="ECO:0007669"/>
    <property type="project" value="UniProtKB-SubCell"/>
</dbReference>
<keyword evidence="4" id="KW-1003">Cell membrane</keyword>